<sequence length="274" mass="31685">MTTQMKNEPIDLLGADYYSLESSIRYWSVSQYKDFKKCQAAAFAKLSASWEKVSDDSTPLIVGNYVHSYFESLEAHKAHIEKYRDLMISKSGKNKGELKASYKVADTMIMALENDEQFMSYYQGEKEVAVTGFIDGVEFKGKIDCLNIEKGYFVDIKTTRLPIDETVWSPEFSSRLRWFEEYGYVLQMAVYQELLRQTYGKTFLPIIYAVTKEDIPDTRAIVFKSKEKLGYELTELEMMIKQFDDVKKGMLKPKACGTCDFCKASKLSKRIEIY</sequence>
<dbReference type="GO" id="GO:0004386">
    <property type="term" value="F:helicase activity"/>
    <property type="evidence" value="ECO:0007669"/>
    <property type="project" value="UniProtKB-KW"/>
</dbReference>
<accession>A0A9X4PF42</accession>
<dbReference type="RefSeq" id="WP_279364638.1">
    <property type="nucleotide sequence ID" value="NZ_JAMWGC010000028.1"/>
</dbReference>
<proteinExistence type="predicted"/>
<evidence type="ECO:0000313" key="5">
    <source>
        <dbReference type="EMBL" id="MDG6194566.1"/>
    </source>
</evidence>
<evidence type="ECO:0000256" key="3">
    <source>
        <dbReference type="ARBA" id="ARBA00022840"/>
    </source>
</evidence>
<dbReference type="PIRSF" id="PIRSF031475">
    <property type="entry name" value="UCP031475"/>
    <property type="match status" value="1"/>
</dbReference>
<dbReference type="InterPro" id="IPR016974">
    <property type="entry name" value="Uncharacterised_phage-assoc"/>
</dbReference>
<evidence type="ECO:0000259" key="4">
    <source>
        <dbReference type="Pfam" id="PF12684"/>
    </source>
</evidence>
<organism evidence="5 6">
    <name type="scientific">Lactococcus formosensis</name>
    <dbReference type="NCBI Taxonomy" id="1281486"/>
    <lineage>
        <taxon>Bacteria</taxon>
        <taxon>Bacillati</taxon>
        <taxon>Bacillota</taxon>
        <taxon>Bacilli</taxon>
        <taxon>Lactobacillales</taxon>
        <taxon>Streptococcaceae</taxon>
        <taxon>Lactococcus</taxon>
    </lineage>
</organism>
<gene>
    <name evidence="5" type="ORF">NF708_11435</name>
</gene>
<keyword evidence="1" id="KW-0547">Nucleotide-binding</keyword>
<feature type="domain" description="Putative exodeoxyribonuclease 8 PDDEXK-like" evidence="4">
    <location>
        <begin position="28"/>
        <end position="264"/>
    </location>
</feature>
<evidence type="ECO:0000313" key="6">
    <source>
        <dbReference type="Proteomes" id="UP001153203"/>
    </source>
</evidence>
<evidence type="ECO:0000256" key="2">
    <source>
        <dbReference type="ARBA" id="ARBA00022806"/>
    </source>
</evidence>
<dbReference type="Proteomes" id="UP001153203">
    <property type="component" value="Unassembled WGS sequence"/>
</dbReference>
<dbReference type="GO" id="GO:0005524">
    <property type="term" value="F:ATP binding"/>
    <property type="evidence" value="ECO:0007669"/>
    <property type="project" value="UniProtKB-KW"/>
</dbReference>
<keyword evidence="2" id="KW-0347">Helicase</keyword>
<dbReference type="Gene3D" id="3.90.320.10">
    <property type="match status" value="1"/>
</dbReference>
<dbReference type="InterPro" id="IPR011604">
    <property type="entry name" value="PDDEXK-like_dom_sf"/>
</dbReference>
<evidence type="ECO:0000256" key="1">
    <source>
        <dbReference type="ARBA" id="ARBA00022741"/>
    </source>
</evidence>
<protein>
    <submittedName>
        <fullName evidence="5">PD-(D/E)XK nuclease-like domain-containing protein</fullName>
    </submittedName>
</protein>
<dbReference type="AlphaFoldDB" id="A0A9X4PF42"/>
<comment type="caution">
    <text evidence="5">The sequence shown here is derived from an EMBL/GenBank/DDBJ whole genome shotgun (WGS) entry which is preliminary data.</text>
</comment>
<reference evidence="5" key="1">
    <citation type="submission" date="2022-06" db="EMBL/GenBank/DDBJ databases">
        <title>Lactococcus from bovine mastitis in China.</title>
        <authorList>
            <person name="Lin Y."/>
            <person name="Han B."/>
        </authorList>
    </citation>
    <scope>NUCLEOTIDE SEQUENCE</scope>
    <source>
        <strain evidence="5">Hebei-B-39</strain>
    </source>
</reference>
<dbReference type="InterPro" id="IPR024432">
    <property type="entry name" value="Put_RecE_PDDEXK-like_dom"/>
</dbReference>
<dbReference type="EMBL" id="JAMWGI010000020">
    <property type="protein sequence ID" value="MDG6194566.1"/>
    <property type="molecule type" value="Genomic_DNA"/>
</dbReference>
<name>A0A9X4PF42_9LACT</name>
<dbReference type="Pfam" id="PF12684">
    <property type="entry name" value="DUF3799"/>
    <property type="match status" value="1"/>
</dbReference>
<keyword evidence="2" id="KW-0378">Hydrolase</keyword>
<keyword evidence="3" id="KW-0067">ATP-binding</keyword>